<keyword evidence="10" id="KW-1185">Reference proteome</keyword>
<dbReference type="STRING" id="46914.JP75_10230"/>
<dbReference type="PANTHER" id="PTHR30193:SF37">
    <property type="entry name" value="INNER MEMBRANE ABC TRANSPORTER PERMEASE PROTEIN YCJO"/>
    <property type="match status" value="1"/>
</dbReference>
<protein>
    <submittedName>
        <fullName evidence="9">ABC transporter permease</fullName>
    </submittedName>
</protein>
<comment type="caution">
    <text evidence="9">The sequence shown here is derived from an EMBL/GenBank/DDBJ whole genome shotgun (WGS) entry which is preliminary data.</text>
</comment>
<evidence type="ECO:0000256" key="4">
    <source>
        <dbReference type="ARBA" id="ARBA00022692"/>
    </source>
</evidence>
<proteinExistence type="inferred from homology"/>
<keyword evidence="6 7" id="KW-0472">Membrane</keyword>
<evidence type="ECO:0000256" key="6">
    <source>
        <dbReference type="ARBA" id="ARBA00023136"/>
    </source>
</evidence>
<gene>
    <name evidence="9" type="ORF">JP75_10230</name>
</gene>
<dbReference type="SUPFAM" id="SSF161098">
    <property type="entry name" value="MetI-like"/>
    <property type="match status" value="1"/>
</dbReference>
<dbReference type="PROSITE" id="PS50928">
    <property type="entry name" value="ABC_TM1"/>
    <property type="match status" value="1"/>
</dbReference>
<evidence type="ECO:0000256" key="2">
    <source>
        <dbReference type="ARBA" id="ARBA00022448"/>
    </source>
</evidence>
<dbReference type="GO" id="GO:0005886">
    <property type="term" value="C:plasma membrane"/>
    <property type="evidence" value="ECO:0007669"/>
    <property type="project" value="UniProtKB-SubCell"/>
</dbReference>
<sequence>MPNKTFFAFILPSLIAMVLFIALPIVSVVVQSLYVAHERVMVQVENCQPFGGCSTELRVDAAATAELQREQPLGRFNGLGTYFNRAHLATDELGAILSSDRSFDQKVAQIFNLPFYKALIFTLVYCFVVTPLAMALGFAIALAVNALPKVTKGPIIFFSLLPMIITPLIGSLILYWMLSPNGILGATIQHIFNDPTLSLRASPVLTWTALLVYGVWTNGPFSFVVFYAGLQTVPADTLESAMIDGASRWERIRYVIIPHLAPLATFVALVQLMDNFRVFEPIVGFSAEANATSLSYLIYNDLSGDAQQFGSAGATSVITIIGVVILLMPVLIRTWREFKLKAV</sequence>
<keyword evidence="2 7" id="KW-0813">Transport</keyword>
<evidence type="ECO:0000259" key="8">
    <source>
        <dbReference type="PROSITE" id="PS50928"/>
    </source>
</evidence>
<accession>A0A087M307</accession>
<evidence type="ECO:0000313" key="9">
    <source>
        <dbReference type="EMBL" id="KFL31260.1"/>
    </source>
</evidence>
<dbReference type="InterPro" id="IPR000515">
    <property type="entry name" value="MetI-like"/>
</dbReference>
<keyword evidence="3" id="KW-1003">Cell membrane</keyword>
<organism evidence="9 10">
    <name type="scientific">Devosia riboflavina</name>
    <dbReference type="NCBI Taxonomy" id="46914"/>
    <lineage>
        <taxon>Bacteria</taxon>
        <taxon>Pseudomonadati</taxon>
        <taxon>Pseudomonadota</taxon>
        <taxon>Alphaproteobacteria</taxon>
        <taxon>Hyphomicrobiales</taxon>
        <taxon>Devosiaceae</taxon>
        <taxon>Devosia</taxon>
    </lineage>
</organism>
<dbReference type="CDD" id="cd06261">
    <property type="entry name" value="TM_PBP2"/>
    <property type="match status" value="1"/>
</dbReference>
<keyword evidence="5 7" id="KW-1133">Transmembrane helix</keyword>
<reference evidence="9 10" key="1">
    <citation type="submission" date="2014-08" db="EMBL/GenBank/DDBJ databases">
        <authorList>
            <person name="Hassan Y.I."/>
            <person name="Lepp D."/>
            <person name="Zhou T."/>
        </authorList>
    </citation>
    <scope>NUCLEOTIDE SEQUENCE [LARGE SCALE GENOMIC DNA]</scope>
    <source>
        <strain evidence="9 10">IFO13584</strain>
    </source>
</reference>
<feature type="transmembrane region" description="Helical" evidence="7">
    <location>
        <begin position="252"/>
        <end position="270"/>
    </location>
</feature>
<evidence type="ECO:0000313" key="10">
    <source>
        <dbReference type="Proteomes" id="UP000028981"/>
    </source>
</evidence>
<feature type="transmembrane region" description="Helical" evidence="7">
    <location>
        <begin position="118"/>
        <end position="143"/>
    </location>
</feature>
<keyword evidence="4 7" id="KW-0812">Transmembrane</keyword>
<name>A0A087M307_9HYPH</name>
<dbReference type="InterPro" id="IPR051393">
    <property type="entry name" value="ABC_transporter_permease"/>
</dbReference>
<evidence type="ECO:0000256" key="3">
    <source>
        <dbReference type="ARBA" id="ARBA00022475"/>
    </source>
</evidence>
<feature type="transmembrane region" description="Helical" evidence="7">
    <location>
        <begin position="6"/>
        <end position="30"/>
    </location>
</feature>
<dbReference type="OrthoDB" id="8417460at2"/>
<comment type="similarity">
    <text evidence="7">Belongs to the binding-protein-dependent transport system permease family.</text>
</comment>
<dbReference type="InterPro" id="IPR035906">
    <property type="entry name" value="MetI-like_sf"/>
</dbReference>
<dbReference type="AlphaFoldDB" id="A0A087M307"/>
<dbReference type="Pfam" id="PF00528">
    <property type="entry name" value="BPD_transp_1"/>
    <property type="match status" value="1"/>
</dbReference>
<evidence type="ECO:0000256" key="1">
    <source>
        <dbReference type="ARBA" id="ARBA00004651"/>
    </source>
</evidence>
<feature type="transmembrane region" description="Helical" evidence="7">
    <location>
        <begin position="311"/>
        <end position="332"/>
    </location>
</feature>
<comment type="subcellular location">
    <subcellularLocation>
        <location evidence="1 7">Cell membrane</location>
        <topology evidence="1 7">Multi-pass membrane protein</topology>
    </subcellularLocation>
</comment>
<dbReference type="RefSeq" id="WP_035082357.1">
    <property type="nucleotide sequence ID" value="NZ_JQGC01000007.1"/>
</dbReference>
<dbReference type="PANTHER" id="PTHR30193">
    <property type="entry name" value="ABC TRANSPORTER PERMEASE PROTEIN"/>
    <property type="match status" value="1"/>
</dbReference>
<feature type="transmembrane region" description="Helical" evidence="7">
    <location>
        <begin position="155"/>
        <end position="176"/>
    </location>
</feature>
<evidence type="ECO:0000256" key="7">
    <source>
        <dbReference type="RuleBase" id="RU363032"/>
    </source>
</evidence>
<dbReference type="Gene3D" id="1.10.3720.10">
    <property type="entry name" value="MetI-like"/>
    <property type="match status" value="1"/>
</dbReference>
<dbReference type="GO" id="GO:0055085">
    <property type="term" value="P:transmembrane transport"/>
    <property type="evidence" value="ECO:0007669"/>
    <property type="project" value="InterPro"/>
</dbReference>
<dbReference type="EMBL" id="JQGC01000007">
    <property type="protein sequence ID" value="KFL31260.1"/>
    <property type="molecule type" value="Genomic_DNA"/>
</dbReference>
<evidence type="ECO:0000256" key="5">
    <source>
        <dbReference type="ARBA" id="ARBA00022989"/>
    </source>
</evidence>
<feature type="domain" description="ABC transmembrane type-1" evidence="8">
    <location>
        <begin position="119"/>
        <end position="330"/>
    </location>
</feature>
<dbReference type="Proteomes" id="UP000028981">
    <property type="component" value="Unassembled WGS sequence"/>
</dbReference>